<evidence type="ECO:0000256" key="4">
    <source>
        <dbReference type="ARBA" id="ARBA00023128"/>
    </source>
</evidence>
<dbReference type="Pfam" id="PF03719">
    <property type="entry name" value="Ribosomal_S5_C"/>
    <property type="match status" value="1"/>
</dbReference>
<dbReference type="InterPro" id="IPR048584">
    <property type="entry name" value="Ribosomal_uS5m_N"/>
</dbReference>
<dbReference type="GO" id="GO:0006412">
    <property type="term" value="P:translation"/>
    <property type="evidence" value="ECO:0007669"/>
    <property type="project" value="InterPro"/>
</dbReference>
<evidence type="ECO:0000256" key="9">
    <source>
        <dbReference type="PROSITE-ProRule" id="PRU00268"/>
    </source>
</evidence>
<dbReference type="Pfam" id="PF00333">
    <property type="entry name" value="Ribosomal_S5"/>
    <property type="match status" value="1"/>
</dbReference>
<dbReference type="SUPFAM" id="SSF54211">
    <property type="entry name" value="Ribosomal protein S5 domain 2-like"/>
    <property type="match status" value="1"/>
</dbReference>
<dbReference type="Pfam" id="PF21251">
    <property type="entry name" value="Ribosomal_uS5m_N"/>
    <property type="match status" value="1"/>
</dbReference>
<evidence type="ECO:0000259" key="11">
    <source>
        <dbReference type="PROSITE" id="PS50881"/>
    </source>
</evidence>
<dbReference type="PANTHER" id="PTHR48277:SF1">
    <property type="entry name" value="MITOCHONDRIAL RIBOSOMAL PROTEIN S5"/>
    <property type="match status" value="1"/>
</dbReference>
<name>A0A0N7ZBN0_SCYOL</name>
<dbReference type="Gene3D" id="3.30.160.20">
    <property type="match status" value="1"/>
</dbReference>
<dbReference type="InterPro" id="IPR005324">
    <property type="entry name" value="Ribosomal_uS5_C"/>
</dbReference>
<proteinExistence type="inferred from homology"/>
<keyword evidence="4" id="KW-0496">Mitochondrion</keyword>
<evidence type="ECO:0000256" key="2">
    <source>
        <dbReference type="ARBA" id="ARBA00008945"/>
    </source>
</evidence>
<dbReference type="GO" id="GO:0003735">
    <property type="term" value="F:structural constituent of ribosome"/>
    <property type="evidence" value="ECO:0007669"/>
    <property type="project" value="UniProtKB-UniRule"/>
</dbReference>
<evidence type="ECO:0000256" key="1">
    <source>
        <dbReference type="ARBA" id="ARBA00004173"/>
    </source>
</evidence>
<accession>A0A0N7ZBN0</accession>
<dbReference type="InterPro" id="IPR000851">
    <property type="entry name" value="Ribosomal_uS5"/>
</dbReference>
<dbReference type="InterPro" id="IPR013810">
    <property type="entry name" value="Ribosomal_uS5_N"/>
</dbReference>
<comment type="subcellular location">
    <subcellularLocation>
        <location evidence="1">Mitochondrion</location>
    </subcellularLocation>
</comment>
<organism evidence="12">
    <name type="scientific">Scylla olivacea</name>
    <name type="common">Orange mud crab</name>
    <name type="synonym">Cancer olivacea</name>
    <dbReference type="NCBI Taxonomy" id="85551"/>
    <lineage>
        <taxon>Eukaryota</taxon>
        <taxon>Metazoa</taxon>
        <taxon>Ecdysozoa</taxon>
        <taxon>Arthropoda</taxon>
        <taxon>Crustacea</taxon>
        <taxon>Multicrustacea</taxon>
        <taxon>Malacostraca</taxon>
        <taxon>Eumalacostraca</taxon>
        <taxon>Eucarida</taxon>
        <taxon>Decapoda</taxon>
        <taxon>Pleocyemata</taxon>
        <taxon>Brachyura</taxon>
        <taxon>Eubrachyura</taxon>
        <taxon>Portunoidea</taxon>
        <taxon>Portunidae</taxon>
        <taxon>Portuninae</taxon>
        <taxon>Scylla</taxon>
    </lineage>
</organism>
<reference evidence="12" key="1">
    <citation type="submission" date="2015-09" db="EMBL/GenBank/DDBJ databases">
        <title>Scylla olivacea transcriptome.</title>
        <authorList>
            <person name="Ikhwanuddin M."/>
        </authorList>
    </citation>
    <scope>NUCLEOTIDE SEQUENCE</scope>
</reference>
<dbReference type="GO" id="GO:0005743">
    <property type="term" value="C:mitochondrial inner membrane"/>
    <property type="evidence" value="ECO:0007669"/>
    <property type="project" value="UniProtKB-ARBA"/>
</dbReference>
<dbReference type="InterPro" id="IPR014721">
    <property type="entry name" value="Ribsml_uS5_D2-typ_fold_subgr"/>
</dbReference>
<dbReference type="AlphaFoldDB" id="A0A0N7ZBN0"/>
<evidence type="ECO:0000256" key="7">
    <source>
        <dbReference type="ARBA" id="ARBA00041606"/>
    </source>
</evidence>
<sequence>MAAPVRLVCLSLPARQLCFHPTAGLRGLAVAAVSVRKPSDGQQHPALCGASPPLVQAVRHTSFFNRLTAEQLWKGVTSVSNAGKKQGRGKGVGKKIAKDLNRGQVIGIGRENMVWPGLNAPVLRGRELVQQHRLPKDEEREAKLIKIRDSQGKFRMLKLDPLERGWSGTKMPGRSIGAPNAIGEDTFEGFDTKVLELKVVTCMTAVFGRKRRMSIFAVTGNGNGLAGFALSKATTVQDAIRKVKNRAGQKLLHIQRYNDHTVLHDFFTQYGATKIYVKKMPEGYGLVCHRAIRTICEVVGIKDLHAKVEGICNVQNMTKAFFLGLINQKTHQQLANEKKLHLVEFRKEHLNFPKVVASPEDSVVRTRAEIPQEEELDLTRYLMGGRVQLQRKKYPPPCTKLYSYELYLKSLAVRRNNEKVKLDMLVHEGEVKSFYTEKYPECRPMQPKSLRQEQHQEVDA</sequence>
<dbReference type="FunFam" id="3.30.160.20:FF:000022">
    <property type="entry name" value="28S ribosomal protein S5, mitochondrial"/>
    <property type="match status" value="1"/>
</dbReference>
<evidence type="ECO:0000313" key="12">
    <source>
        <dbReference type="EMBL" id="JAI62104.1"/>
    </source>
</evidence>
<dbReference type="EMBL" id="GDRN01080954">
    <property type="protein sequence ID" value="JAI62104.1"/>
    <property type="molecule type" value="Transcribed_RNA"/>
</dbReference>
<dbReference type="Gene3D" id="3.30.230.10">
    <property type="match status" value="1"/>
</dbReference>
<dbReference type="GO" id="GO:0003723">
    <property type="term" value="F:RNA binding"/>
    <property type="evidence" value="ECO:0007669"/>
    <property type="project" value="InterPro"/>
</dbReference>
<evidence type="ECO:0000256" key="10">
    <source>
        <dbReference type="RuleBase" id="RU003823"/>
    </source>
</evidence>
<evidence type="ECO:0000256" key="8">
    <source>
        <dbReference type="ARBA" id="ARBA00062683"/>
    </source>
</evidence>
<dbReference type="SUPFAM" id="SSF54768">
    <property type="entry name" value="dsRNA-binding domain-like"/>
    <property type="match status" value="1"/>
</dbReference>
<keyword evidence="3 9" id="KW-0689">Ribosomal protein</keyword>
<dbReference type="PANTHER" id="PTHR48277">
    <property type="entry name" value="MITOCHONDRIAL RIBOSOMAL PROTEIN S5"/>
    <property type="match status" value="1"/>
</dbReference>
<evidence type="ECO:0000256" key="3">
    <source>
        <dbReference type="ARBA" id="ARBA00022980"/>
    </source>
</evidence>
<comment type="similarity">
    <text evidence="2 10">Belongs to the universal ribosomal protein uS5 family.</text>
</comment>
<evidence type="ECO:0000256" key="5">
    <source>
        <dbReference type="ARBA" id="ARBA00023274"/>
    </source>
</evidence>
<evidence type="ECO:0000256" key="6">
    <source>
        <dbReference type="ARBA" id="ARBA00039335"/>
    </source>
</evidence>
<comment type="subunit">
    <text evidence="8">Component of the mitochondrial ribosome small subunit (28S) which comprises a 12S rRNA and about 30 distinct proteins.</text>
</comment>
<protein>
    <recommendedName>
        <fullName evidence="6">Small ribosomal subunit protein uS5m</fullName>
    </recommendedName>
    <alternativeName>
        <fullName evidence="7">28S ribosomal protein S5, mitochondrial</fullName>
    </alternativeName>
</protein>
<dbReference type="PROSITE" id="PS50881">
    <property type="entry name" value="S5_DSRBD"/>
    <property type="match status" value="1"/>
</dbReference>
<dbReference type="FunFam" id="3.30.230.10:FF:000002">
    <property type="entry name" value="30S ribosomal protein S5"/>
    <property type="match status" value="1"/>
</dbReference>
<dbReference type="GO" id="GO:0005763">
    <property type="term" value="C:mitochondrial small ribosomal subunit"/>
    <property type="evidence" value="ECO:0007669"/>
    <property type="project" value="UniProtKB-ARBA"/>
</dbReference>
<dbReference type="InterPro" id="IPR020568">
    <property type="entry name" value="Ribosomal_Su5_D2-typ_SF"/>
</dbReference>
<keyword evidence="5 9" id="KW-0687">Ribonucleoprotein</keyword>
<feature type="domain" description="S5 DRBM" evidence="11">
    <location>
        <begin position="190"/>
        <end position="254"/>
    </location>
</feature>